<protein>
    <recommendedName>
        <fullName evidence="2">Mos1 transposase HTH domain-containing protein</fullName>
    </recommendedName>
</protein>
<feature type="compositionally biased region" description="Basic residues" evidence="1">
    <location>
        <begin position="64"/>
        <end position="73"/>
    </location>
</feature>
<proteinExistence type="predicted"/>
<accession>A0ABD2I5X0</accession>
<dbReference type="EMBL" id="JBICBT010001270">
    <property type="protein sequence ID" value="KAL3075607.1"/>
    <property type="molecule type" value="Genomic_DNA"/>
</dbReference>
<keyword evidence="4" id="KW-1185">Reference proteome</keyword>
<comment type="caution">
    <text evidence="3">The sequence shown here is derived from an EMBL/GenBank/DDBJ whole genome shotgun (WGS) entry which is preliminary data.</text>
</comment>
<sequence>MKLAHEIRDLAFNCFQRDLTPAQAANEINEMKGEGSVSKRTMQYWYRKLERGEKEVFLMERPKQRSHHKRKRTLSPSAASSGCSQSFSNALENENGGALENENYGIFVPLSSDETPQQWQQQHGMAPKRTKMETTTTTTKVATTAAPAAVVPSLQAKMDEQFGELRAEIGKIKEQQSTMMSTIMQLQMLLLQKKNENRHEFTESADHSLISAMGGQ</sequence>
<dbReference type="InterPro" id="IPR041426">
    <property type="entry name" value="Mos1_HTH"/>
</dbReference>
<organism evidence="3 4">
    <name type="scientific">Heterodera trifolii</name>
    <dbReference type="NCBI Taxonomy" id="157864"/>
    <lineage>
        <taxon>Eukaryota</taxon>
        <taxon>Metazoa</taxon>
        <taxon>Ecdysozoa</taxon>
        <taxon>Nematoda</taxon>
        <taxon>Chromadorea</taxon>
        <taxon>Rhabditida</taxon>
        <taxon>Tylenchina</taxon>
        <taxon>Tylenchomorpha</taxon>
        <taxon>Tylenchoidea</taxon>
        <taxon>Heteroderidae</taxon>
        <taxon>Heteroderinae</taxon>
        <taxon>Heterodera</taxon>
    </lineage>
</organism>
<reference evidence="3 4" key="1">
    <citation type="submission" date="2024-10" db="EMBL/GenBank/DDBJ databases">
        <authorList>
            <person name="Kim D."/>
        </authorList>
    </citation>
    <scope>NUCLEOTIDE SEQUENCE [LARGE SCALE GENOMIC DNA]</scope>
    <source>
        <strain evidence="3">BH-2024</strain>
    </source>
</reference>
<dbReference type="Proteomes" id="UP001620626">
    <property type="component" value="Unassembled WGS sequence"/>
</dbReference>
<dbReference type="Pfam" id="PF17906">
    <property type="entry name" value="HTH_48"/>
    <property type="match status" value="1"/>
</dbReference>
<evidence type="ECO:0000256" key="1">
    <source>
        <dbReference type="SAM" id="MobiDB-lite"/>
    </source>
</evidence>
<dbReference type="AlphaFoldDB" id="A0ABD2I5X0"/>
<evidence type="ECO:0000313" key="4">
    <source>
        <dbReference type="Proteomes" id="UP001620626"/>
    </source>
</evidence>
<evidence type="ECO:0000259" key="2">
    <source>
        <dbReference type="Pfam" id="PF17906"/>
    </source>
</evidence>
<evidence type="ECO:0000313" key="3">
    <source>
        <dbReference type="EMBL" id="KAL3075607.1"/>
    </source>
</evidence>
<feature type="compositionally biased region" description="Low complexity" evidence="1">
    <location>
        <begin position="75"/>
        <end position="91"/>
    </location>
</feature>
<feature type="region of interest" description="Disordered" evidence="1">
    <location>
        <begin position="61"/>
        <end position="91"/>
    </location>
</feature>
<dbReference type="Gene3D" id="1.10.10.1450">
    <property type="match status" value="1"/>
</dbReference>
<gene>
    <name evidence="3" type="ORF">niasHT_034974</name>
</gene>
<name>A0ABD2I5X0_9BILA</name>
<feature type="domain" description="Mos1 transposase HTH" evidence="2">
    <location>
        <begin position="7"/>
        <end position="53"/>
    </location>
</feature>